<dbReference type="Proteomes" id="UP000002402">
    <property type="component" value="Chromosome"/>
</dbReference>
<dbReference type="InterPro" id="IPR036465">
    <property type="entry name" value="vWFA_dom_sf"/>
</dbReference>
<dbReference type="EMBL" id="CP000113">
    <property type="protein sequence ID" value="ABF86010.1"/>
    <property type="molecule type" value="Genomic_DNA"/>
</dbReference>
<dbReference type="InterPro" id="IPR011195">
    <property type="entry name" value="UCP010256"/>
</dbReference>
<dbReference type="STRING" id="246197.MXAN_3786"/>
<dbReference type="eggNOG" id="COG3552">
    <property type="taxonomic scope" value="Bacteria"/>
</dbReference>
<dbReference type="Pfam" id="PF05762">
    <property type="entry name" value="VWA_CoxE"/>
    <property type="match status" value="1"/>
</dbReference>
<organism evidence="1 2">
    <name type="scientific">Myxococcus xanthus (strain DK1622)</name>
    <dbReference type="NCBI Taxonomy" id="246197"/>
    <lineage>
        <taxon>Bacteria</taxon>
        <taxon>Pseudomonadati</taxon>
        <taxon>Myxococcota</taxon>
        <taxon>Myxococcia</taxon>
        <taxon>Myxococcales</taxon>
        <taxon>Cystobacterineae</taxon>
        <taxon>Myxococcaceae</taxon>
        <taxon>Myxococcus</taxon>
    </lineage>
</organism>
<dbReference type="PANTHER" id="PTHR39338:SF5">
    <property type="entry name" value="BLR6139 PROTEIN"/>
    <property type="match status" value="1"/>
</dbReference>
<gene>
    <name evidence="1" type="ordered locus">MXAN_3786</name>
</gene>
<evidence type="ECO:0000313" key="2">
    <source>
        <dbReference type="Proteomes" id="UP000002402"/>
    </source>
</evidence>
<proteinExistence type="predicted"/>
<protein>
    <recommendedName>
        <fullName evidence="3">VWA domain-containing protein</fullName>
    </recommendedName>
</protein>
<keyword evidence="2" id="KW-1185">Reference proteome</keyword>
<dbReference type="InterPro" id="IPR008912">
    <property type="entry name" value="Uncharacterised_CoxE"/>
</dbReference>
<sequence length="493" mass="55726">MYQGGRRPLASWLCIPDCARAIPGHDGCVDARIVEFAEVLRQNGVRVSTSEVQDALRATSEVGLKDRNLFRSVLRTTLVKRELDVDTFNRAFEFYFSGAARTFEDIDKSLAQQLEEEGYLEGDLLKMVLIQMHQLLPEMSPLAQAVLMGDRARLAQIFRMASLQLDLSRMESPLQAGFFSRRMLAAAGADKARNDMKSLEDELRARGLTPEGVEIVSRHVAAAMRKIEDAARQEVKRQAEARIRRRTDSAADKPLHLLTQAEVDQMESAVRTLAEKLRSRLIRKQRSHRKGALNVRRTLRRNLPWGGVPMVPQFRSRRPERPELVVLCDVSDSVRQASRMMLLFMHTMQSLFVRVRSFVFVSDVGEVTQYFKDLEVDAAIDMATAGKTVSLSANSNYGRALADFTRDHLGSITRRTTVMVIGDGRNNYNANNAWALKDLRRKAKRLLWICPEERGNWGIGDSEMLTYEKHCHQAVVVTSVSDLARIADQLVPA</sequence>
<dbReference type="SUPFAM" id="SSF53300">
    <property type="entry name" value="vWA-like"/>
    <property type="match status" value="1"/>
</dbReference>
<dbReference type="HOGENOM" id="CLU_042261_2_0_7"/>
<dbReference type="EnsemblBacteria" id="ABF86010">
    <property type="protein sequence ID" value="ABF86010"/>
    <property type="gene ID" value="MXAN_3786"/>
</dbReference>
<accession>Q1D5V5</accession>
<dbReference type="PANTHER" id="PTHR39338">
    <property type="entry name" value="BLL5662 PROTEIN-RELATED"/>
    <property type="match status" value="1"/>
</dbReference>
<name>Q1D5V5_MYXXD</name>
<dbReference type="AlphaFoldDB" id="Q1D5V5"/>
<evidence type="ECO:0008006" key="3">
    <source>
        <dbReference type="Google" id="ProtNLM"/>
    </source>
</evidence>
<reference evidence="1 2" key="1">
    <citation type="journal article" date="2006" name="Proc. Natl. Acad. Sci. U.S.A.">
        <title>Evolution of sensory complexity recorded in a myxobacterial genome.</title>
        <authorList>
            <person name="Goldman B.S."/>
            <person name="Nierman W.C."/>
            <person name="Kaiser D."/>
            <person name="Slater S.C."/>
            <person name="Durkin A.S."/>
            <person name="Eisen J.A."/>
            <person name="Ronning C.M."/>
            <person name="Barbazuk W.B."/>
            <person name="Blanchard M."/>
            <person name="Field C."/>
            <person name="Halling C."/>
            <person name="Hinkle G."/>
            <person name="Iartchuk O."/>
            <person name="Kim H.S."/>
            <person name="Mackenzie C."/>
            <person name="Madupu R."/>
            <person name="Miller N."/>
            <person name="Shvartsbeyn A."/>
            <person name="Sullivan S.A."/>
            <person name="Vaudin M."/>
            <person name="Wiegand R."/>
            <person name="Kaplan H.B."/>
        </authorList>
    </citation>
    <scope>NUCLEOTIDE SEQUENCE [LARGE SCALE GENOMIC DNA]</scope>
    <source>
        <strain evidence="2">DK1622</strain>
    </source>
</reference>
<evidence type="ECO:0000313" key="1">
    <source>
        <dbReference type="EMBL" id="ABF86010.1"/>
    </source>
</evidence>
<dbReference type="PIRSF" id="PIRSF010256">
    <property type="entry name" value="CoxE_vWa"/>
    <property type="match status" value="1"/>
</dbReference>
<dbReference type="KEGG" id="mxa:MXAN_3786"/>